<evidence type="ECO:0000256" key="2">
    <source>
        <dbReference type="ARBA" id="ARBA00006739"/>
    </source>
</evidence>
<dbReference type="Gene3D" id="3.90.550.10">
    <property type="entry name" value="Spore Coat Polysaccharide Biosynthesis Protein SpsA, Chain A"/>
    <property type="match status" value="1"/>
</dbReference>
<dbReference type="InterPro" id="IPR001173">
    <property type="entry name" value="Glyco_trans_2-like"/>
</dbReference>
<gene>
    <name evidence="7" type="ORF">FYJ75_02070</name>
</gene>
<keyword evidence="4 7" id="KW-0808">Transferase</keyword>
<dbReference type="InterPro" id="IPR041693">
    <property type="entry name" value="Glyco_trans_4_5"/>
</dbReference>
<evidence type="ECO:0000256" key="1">
    <source>
        <dbReference type="ARBA" id="ARBA00004776"/>
    </source>
</evidence>
<comment type="pathway">
    <text evidence="1">Cell wall biogenesis; cell wall polysaccharide biosynthesis.</text>
</comment>
<dbReference type="EMBL" id="VUNI01000002">
    <property type="protein sequence ID" value="MST73820.1"/>
    <property type="molecule type" value="Genomic_DNA"/>
</dbReference>
<reference evidence="7 8" key="1">
    <citation type="submission" date="2019-08" db="EMBL/GenBank/DDBJ databases">
        <title>In-depth cultivation of the pig gut microbiome towards novel bacterial diversity and tailored functional studies.</title>
        <authorList>
            <person name="Wylensek D."/>
            <person name="Hitch T.C.A."/>
            <person name="Clavel T."/>
        </authorList>
    </citation>
    <scope>NUCLEOTIDE SEQUENCE [LARGE SCALE GENOMIC DNA]</scope>
    <source>
        <strain evidence="7 8">MUC/MUC-530-WT-4D</strain>
    </source>
</reference>
<dbReference type="AlphaFoldDB" id="A0A6L5YN44"/>
<dbReference type="InterPro" id="IPR001296">
    <property type="entry name" value="Glyco_trans_1"/>
</dbReference>
<evidence type="ECO:0000256" key="4">
    <source>
        <dbReference type="ARBA" id="ARBA00022679"/>
    </source>
</evidence>
<accession>A0A6L5YN44</accession>
<evidence type="ECO:0000259" key="5">
    <source>
        <dbReference type="Pfam" id="PF00534"/>
    </source>
</evidence>
<dbReference type="GO" id="GO:0016757">
    <property type="term" value="F:glycosyltransferase activity"/>
    <property type="evidence" value="ECO:0007669"/>
    <property type="project" value="UniProtKB-KW"/>
</dbReference>
<dbReference type="SUPFAM" id="SSF53756">
    <property type="entry name" value="UDP-Glycosyltransferase/glycogen phosphorylase"/>
    <property type="match status" value="1"/>
</dbReference>
<comment type="caution">
    <text evidence="7">The sequence shown here is derived from an EMBL/GenBank/DDBJ whole genome shotgun (WGS) entry which is preliminary data.</text>
</comment>
<dbReference type="SUPFAM" id="SSF48452">
    <property type="entry name" value="TPR-like"/>
    <property type="match status" value="1"/>
</dbReference>
<protein>
    <submittedName>
        <fullName evidence="7">Glycosyltransferase</fullName>
    </submittedName>
</protein>
<dbReference type="Proteomes" id="UP000474024">
    <property type="component" value="Unassembled WGS sequence"/>
</dbReference>
<dbReference type="Pfam" id="PF16994">
    <property type="entry name" value="Glyco_trans_4_5"/>
    <property type="match status" value="1"/>
</dbReference>
<name>A0A6L5YN44_9FIRM</name>
<dbReference type="PANTHER" id="PTHR43179">
    <property type="entry name" value="RHAMNOSYLTRANSFERASE WBBL"/>
    <property type="match status" value="1"/>
</dbReference>
<evidence type="ECO:0000313" key="7">
    <source>
        <dbReference type="EMBL" id="MST73820.1"/>
    </source>
</evidence>
<dbReference type="InterPro" id="IPR011990">
    <property type="entry name" value="TPR-like_helical_dom_sf"/>
</dbReference>
<dbReference type="RefSeq" id="WP_154428343.1">
    <property type="nucleotide sequence ID" value="NZ_VUNI01000002.1"/>
</dbReference>
<keyword evidence="3" id="KW-0328">Glycosyltransferase</keyword>
<evidence type="ECO:0000256" key="3">
    <source>
        <dbReference type="ARBA" id="ARBA00022676"/>
    </source>
</evidence>
<feature type="domain" description="Glycosyl transferase family 1" evidence="5">
    <location>
        <begin position="494"/>
        <end position="659"/>
    </location>
</feature>
<dbReference type="SUPFAM" id="SSF53448">
    <property type="entry name" value="Nucleotide-diphospho-sugar transferases"/>
    <property type="match status" value="1"/>
</dbReference>
<proteinExistence type="inferred from homology"/>
<dbReference type="InterPro" id="IPR029044">
    <property type="entry name" value="Nucleotide-diphossugar_trans"/>
</dbReference>
<dbReference type="Pfam" id="PF00535">
    <property type="entry name" value="Glycos_transf_2"/>
    <property type="match status" value="1"/>
</dbReference>
<dbReference type="Pfam" id="PF00534">
    <property type="entry name" value="Glycos_transf_1"/>
    <property type="match status" value="1"/>
</dbReference>
<dbReference type="CDD" id="cd03801">
    <property type="entry name" value="GT4_PimA-like"/>
    <property type="match status" value="1"/>
</dbReference>
<dbReference type="Gene3D" id="3.40.50.2000">
    <property type="entry name" value="Glycogen Phosphorylase B"/>
    <property type="match status" value="2"/>
</dbReference>
<comment type="similarity">
    <text evidence="2">Belongs to the glycosyltransferase 2 family.</text>
</comment>
<feature type="domain" description="Glycosyltransferase 2-like" evidence="6">
    <location>
        <begin position="96"/>
        <end position="214"/>
    </location>
</feature>
<evidence type="ECO:0000313" key="8">
    <source>
        <dbReference type="Proteomes" id="UP000474024"/>
    </source>
</evidence>
<organism evidence="7 8">
    <name type="scientific">Roseburia porci</name>
    <dbReference type="NCBI Taxonomy" id="2605790"/>
    <lineage>
        <taxon>Bacteria</taxon>
        <taxon>Bacillati</taxon>
        <taxon>Bacillota</taxon>
        <taxon>Clostridia</taxon>
        <taxon>Lachnospirales</taxon>
        <taxon>Lachnospiraceae</taxon>
        <taxon>Roseburia</taxon>
    </lineage>
</organism>
<dbReference type="Gene3D" id="1.25.40.10">
    <property type="entry name" value="Tetratricopeptide repeat domain"/>
    <property type="match status" value="1"/>
</dbReference>
<evidence type="ECO:0000259" key="6">
    <source>
        <dbReference type="Pfam" id="PF00535"/>
    </source>
</evidence>
<sequence>MLDKVKELIIKGADCESTGDLEGLFACIKEAMKLDGQNYELFYMLGNYHYMKKQYEQAFLCYEQAELYCDNDDRHEIIHMKEYVKEQFQVDVRNISIVIVSYNIRDLMMLCIKSIRATLKKGTYEIIVADNASTDGIREWLAEQEDVRLILNTTNCGFPEGCNQGIRAAVKGNDIFLLNNDTVLTPNAVFWLRMGLYSDGKVGTAGSITNYASNGQKILIDDPTPDGYLKAAKNINVPMESPYEYKTWLVGFALLIKNKMISQVGTLDERFSPGNYEDYDYGLRVQKAGFYNVLCRNTFILHWGGQNFARDTAKLKQTIDINRHKLAEKWNKKTKQILLITHQLSYTGAPVALMQLAETLLENGFTVDVISFKDGEQKIQYDKLGIACWVIENLTQNEEELAKLLGVYDAIIVNTLAGALICQFFSGKNENVYWWIHENELLFEQIKGYLKQLKLEKNIRVLAAGYYVQEQIKKYMACDSKLLNICIPDIRKQSVTYKHDKIRFAQIGLIDGMKGQEVFLGAILSLPEEIRSCCEFYICGSMQTANKEIIEMIKRAQKLFPCIHLLDSMEQVQLYEFYEEIDCIVVPSRIESMSAVMVEGFMKEKVCICTTTTGISKYMDNGTNGFIFPVGDIEALKDIMKYIVINYKKLRDVKQEGRKIYEKYFSPECFQKKVQQLIIGEL</sequence>
<dbReference type="PANTHER" id="PTHR43179:SF12">
    <property type="entry name" value="GALACTOFURANOSYLTRANSFERASE GLFT2"/>
    <property type="match status" value="1"/>
</dbReference>
<keyword evidence="8" id="KW-1185">Reference proteome</keyword>